<feature type="region of interest" description="Disordered" evidence="4">
    <location>
        <begin position="145"/>
        <end position="185"/>
    </location>
</feature>
<feature type="compositionally biased region" description="Gly residues" evidence="4">
    <location>
        <begin position="147"/>
        <end position="157"/>
    </location>
</feature>
<evidence type="ECO:0000256" key="3">
    <source>
        <dbReference type="PROSITE-ProRule" id="PRU00176"/>
    </source>
</evidence>
<evidence type="ECO:0000256" key="4">
    <source>
        <dbReference type="SAM" id="MobiDB-lite"/>
    </source>
</evidence>
<name>A0ABN7AR81_9HEMI</name>
<feature type="compositionally biased region" description="Pro residues" evidence="4">
    <location>
        <begin position="171"/>
        <end position="180"/>
    </location>
</feature>
<dbReference type="InterPro" id="IPR001878">
    <property type="entry name" value="Znf_CCHC"/>
</dbReference>
<feature type="domain" description="RRM" evidence="5">
    <location>
        <begin position="48"/>
        <end position="117"/>
    </location>
</feature>
<dbReference type="InterPro" id="IPR050502">
    <property type="entry name" value="Euk_RNA-bind_prot"/>
</dbReference>
<evidence type="ECO:0000256" key="2">
    <source>
        <dbReference type="PROSITE-ProRule" id="PRU00047"/>
    </source>
</evidence>
<dbReference type="InterPro" id="IPR000504">
    <property type="entry name" value="RRM_dom"/>
</dbReference>
<dbReference type="PANTHER" id="PTHR48025:SF1">
    <property type="entry name" value="RRM DOMAIN-CONTAINING PROTEIN"/>
    <property type="match status" value="1"/>
</dbReference>
<dbReference type="InterPro" id="IPR012677">
    <property type="entry name" value="Nucleotide-bd_a/b_plait_sf"/>
</dbReference>
<evidence type="ECO:0000313" key="8">
    <source>
        <dbReference type="Proteomes" id="UP001307889"/>
    </source>
</evidence>
<dbReference type="SMART" id="SM00343">
    <property type="entry name" value="ZnF_C2HC"/>
    <property type="match status" value="1"/>
</dbReference>
<keyword evidence="8" id="KW-1185">Reference proteome</keyword>
<keyword evidence="2" id="KW-0479">Metal-binding</keyword>
<reference evidence="7 8" key="1">
    <citation type="submission" date="2023-09" db="EMBL/GenBank/DDBJ databases">
        <title>Nesidiocoris tenuis whole genome shotgun sequence.</title>
        <authorList>
            <person name="Shibata T."/>
            <person name="Shimoda M."/>
            <person name="Kobayashi T."/>
            <person name="Uehara T."/>
        </authorList>
    </citation>
    <scope>NUCLEOTIDE SEQUENCE [LARGE SCALE GENOMIC DNA]</scope>
    <source>
        <strain evidence="7 8">Japan</strain>
    </source>
</reference>
<evidence type="ECO:0000256" key="1">
    <source>
        <dbReference type="ARBA" id="ARBA00022884"/>
    </source>
</evidence>
<keyword evidence="2" id="KW-0863">Zinc-finger</keyword>
<gene>
    <name evidence="7" type="ORF">NTJ_07372</name>
</gene>
<dbReference type="Gene3D" id="4.10.60.10">
    <property type="entry name" value="Zinc finger, CCHC-type"/>
    <property type="match status" value="1"/>
</dbReference>
<evidence type="ECO:0000259" key="5">
    <source>
        <dbReference type="PROSITE" id="PS50102"/>
    </source>
</evidence>
<keyword evidence="1 3" id="KW-0694">RNA-binding</keyword>
<dbReference type="Proteomes" id="UP001307889">
    <property type="component" value="Chromosome 5"/>
</dbReference>
<dbReference type="SUPFAM" id="SSF54928">
    <property type="entry name" value="RNA-binding domain, RBD"/>
    <property type="match status" value="2"/>
</dbReference>
<feature type="compositionally biased region" description="Low complexity" evidence="4">
    <location>
        <begin position="247"/>
        <end position="284"/>
    </location>
</feature>
<dbReference type="EMBL" id="AP028913">
    <property type="protein sequence ID" value="BES94563.1"/>
    <property type="molecule type" value="Genomic_DNA"/>
</dbReference>
<feature type="region of interest" description="Disordered" evidence="4">
    <location>
        <begin position="229"/>
        <end position="315"/>
    </location>
</feature>
<feature type="compositionally biased region" description="Basic and acidic residues" evidence="4">
    <location>
        <begin position="285"/>
        <end position="300"/>
    </location>
</feature>
<keyword evidence="2" id="KW-0862">Zinc</keyword>
<organism evidence="7 8">
    <name type="scientific">Nesidiocoris tenuis</name>
    <dbReference type="NCBI Taxonomy" id="355587"/>
    <lineage>
        <taxon>Eukaryota</taxon>
        <taxon>Metazoa</taxon>
        <taxon>Ecdysozoa</taxon>
        <taxon>Arthropoda</taxon>
        <taxon>Hexapoda</taxon>
        <taxon>Insecta</taxon>
        <taxon>Pterygota</taxon>
        <taxon>Neoptera</taxon>
        <taxon>Paraneoptera</taxon>
        <taxon>Hemiptera</taxon>
        <taxon>Heteroptera</taxon>
        <taxon>Panheteroptera</taxon>
        <taxon>Cimicomorpha</taxon>
        <taxon>Miridae</taxon>
        <taxon>Dicyphina</taxon>
        <taxon>Nesidiocoris</taxon>
    </lineage>
</organism>
<dbReference type="Gene3D" id="3.30.70.330">
    <property type="match status" value="2"/>
</dbReference>
<dbReference type="InterPro" id="IPR035979">
    <property type="entry name" value="RBD_domain_sf"/>
</dbReference>
<accession>A0ABN7AR81</accession>
<dbReference type="Pfam" id="PF00076">
    <property type="entry name" value="RRM_1"/>
    <property type="match status" value="2"/>
</dbReference>
<dbReference type="PANTHER" id="PTHR48025">
    <property type="entry name" value="OS02G0815200 PROTEIN"/>
    <property type="match status" value="1"/>
</dbReference>
<feature type="domain" description="RRM" evidence="5">
    <location>
        <begin position="1"/>
        <end position="39"/>
    </location>
</feature>
<evidence type="ECO:0000259" key="6">
    <source>
        <dbReference type="PROSITE" id="PS50158"/>
    </source>
</evidence>
<dbReference type="PROSITE" id="PS50158">
    <property type="entry name" value="ZF_CCHC"/>
    <property type="match status" value="1"/>
</dbReference>
<proteinExistence type="predicted"/>
<dbReference type="SMART" id="SM00360">
    <property type="entry name" value="RRM"/>
    <property type="match status" value="1"/>
</dbReference>
<dbReference type="Pfam" id="PF00098">
    <property type="entry name" value="zf-CCHC"/>
    <property type="match status" value="1"/>
</dbReference>
<dbReference type="PROSITE" id="PS50102">
    <property type="entry name" value="RRM"/>
    <property type="match status" value="2"/>
</dbReference>
<evidence type="ECO:0000313" key="7">
    <source>
        <dbReference type="EMBL" id="BES94563.1"/>
    </source>
</evidence>
<feature type="domain" description="CCHC-type" evidence="6">
    <location>
        <begin position="131"/>
        <end position="146"/>
    </location>
</feature>
<protein>
    <submittedName>
        <fullName evidence="7">Zinc knuckle</fullName>
    </submittedName>
</protein>
<sequence length="315" mass="35837">MKNYGFVHMENEEEGRDAIQNLNGYMLSGQPMKVEAATSRKGPNTPTTKMFVGNLADGVKASQVRALFSKFGTVVECDIVRNYGFVHISSADVNCVLKELDGYEVDGQPMKVQVSTSRVRQRPGMGDPEQCYRCGRGGHWSKECPKAGGGGSLGGGPDRSYRDRLYGGPRDPYPPPPPPHFLRDHRIIDPYKSKDSYYERYYDRAPSRYDEDRDYDRRLSSSSLLPLSRESLRSSRDPWLSPPPPSLSRSSRDALPSRSSSSYERSSEYIYSRRSPEPSSSRYSRAYDDYHYDSYEDRSRLGHRASTPPRRYTPY</sequence>